<organism evidence="5 6">
    <name type="scientific">Venturia inaequalis</name>
    <name type="common">Apple scab fungus</name>
    <dbReference type="NCBI Taxonomy" id="5025"/>
    <lineage>
        <taxon>Eukaryota</taxon>
        <taxon>Fungi</taxon>
        <taxon>Dikarya</taxon>
        <taxon>Ascomycota</taxon>
        <taxon>Pezizomycotina</taxon>
        <taxon>Dothideomycetes</taxon>
        <taxon>Pleosporomycetidae</taxon>
        <taxon>Venturiales</taxon>
        <taxon>Venturiaceae</taxon>
        <taxon>Venturia</taxon>
    </lineage>
</organism>
<dbReference type="EMBL" id="WNWS01000268">
    <property type="protein sequence ID" value="KAE9972488.1"/>
    <property type="molecule type" value="Genomic_DNA"/>
</dbReference>
<dbReference type="Gene3D" id="2.160.10.10">
    <property type="entry name" value="Hexapeptide repeat proteins"/>
    <property type="match status" value="1"/>
</dbReference>
<sequence length="228" mass="25014">MSLSKESMETMMKSLNSCEEYGKMLRGELYYSFGPEMSAARRRCAQACKKFNRAAEEEDITRRHQVQLWRNIVGNTNPLPPQAATPEEDEALFVNEPYVGAPVRVDYGIHLTVGPGTMMNFNFVVLDTCRVTIGARVLFGPNVSIFSASHPLDSKVRNGLVGPEFGKEIHIGDDCWVGGNVIFLAGVTIGRGCTIGAGSVVTKSVEPFTVVAGNPARVIKKLENTWEK</sequence>
<dbReference type="SUPFAM" id="SSF51161">
    <property type="entry name" value="Trimeric LpxA-like enzymes"/>
    <property type="match status" value="1"/>
</dbReference>
<dbReference type="OrthoDB" id="25818at2759"/>
<dbReference type="InterPro" id="IPR024688">
    <property type="entry name" value="Mac_dom"/>
</dbReference>
<dbReference type="Pfam" id="PF12464">
    <property type="entry name" value="Mac"/>
    <property type="match status" value="1"/>
</dbReference>
<evidence type="ECO:0000313" key="4">
    <source>
        <dbReference type="EMBL" id="KAE9969866.1"/>
    </source>
</evidence>
<dbReference type="GO" id="GO:0016407">
    <property type="term" value="F:acetyltransferase activity"/>
    <property type="evidence" value="ECO:0007669"/>
    <property type="project" value="InterPro"/>
</dbReference>
<dbReference type="PANTHER" id="PTHR23416">
    <property type="entry name" value="SIALIC ACID SYNTHASE-RELATED"/>
    <property type="match status" value="1"/>
</dbReference>
<dbReference type="InterPro" id="IPR011004">
    <property type="entry name" value="Trimer_LpxA-like_sf"/>
</dbReference>
<comment type="caution">
    <text evidence="5">The sequence shown here is derived from an EMBL/GenBank/DDBJ whole genome shotgun (WGS) entry which is preliminary data.</text>
</comment>
<comment type="similarity">
    <text evidence="1">Belongs to the transferase hexapeptide repeat family.</text>
</comment>
<feature type="domain" description="Maltose/galactoside acetyltransferase" evidence="3">
    <location>
        <begin position="21"/>
        <end position="78"/>
    </location>
</feature>
<evidence type="ECO:0000259" key="3">
    <source>
        <dbReference type="SMART" id="SM01266"/>
    </source>
</evidence>
<gene>
    <name evidence="4" type="ORF">BLS_005194</name>
    <name evidence="5" type="ORF">EG328_004960</name>
</gene>
<dbReference type="SMART" id="SM01266">
    <property type="entry name" value="Mac"/>
    <property type="match status" value="1"/>
</dbReference>
<reference evidence="5 6" key="1">
    <citation type="submission" date="2018-12" db="EMBL/GenBank/DDBJ databases">
        <title>Venturia inaequalis Genome Resource.</title>
        <authorList>
            <person name="Lichtner F.J."/>
        </authorList>
    </citation>
    <scope>NUCLEOTIDE SEQUENCE [LARGE SCALE GENOMIC DNA]</scope>
    <source>
        <strain evidence="5 6">120213</strain>
        <strain evidence="4">Bline_iso_100314</strain>
    </source>
</reference>
<evidence type="ECO:0000256" key="2">
    <source>
        <dbReference type="ARBA" id="ARBA00022679"/>
    </source>
</evidence>
<dbReference type="Proteomes" id="UP000447873">
    <property type="component" value="Unassembled WGS sequence"/>
</dbReference>
<accession>A0A8H3YUK1</accession>
<protein>
    <recommendedName>
        <fullName evidence="3">Maltose/galactoside acetyltransferase domain-containing protein</fullName>
    </recommendedName>
</protein>
<dbReference type="InterPro" id="IPR001451">
    <property type="entry name" value="Hexapep"/>
</dbReference>
<dbReference type="InterPro" id="IPR051159">
    <property type="entry name" value="Hexapeptide_acetyltransf"/>
</dbReference>
<evidence type="ECO:0000313" key="5">
    <source>
        <dbReference type="EMBL" id="KAE9972488.1"/>
    </source>
</evidence>
<evidence type="ECO:0000256" key="1">
    <source>
        <dbReference type="ARBA" id="ARBA00007274"/>
    </source>
</evidence>
<proteinExistence type="inferred from homology"/>
<keyword evidence="2" id="KW-0808">Transferase</keyword>
<dbReference type="PANTHER" id="PTHR23416:SF54">
    <property type="entry name" value="ACETYLTRANSFERASE, CYSE_LACA_LPXA_NODL FAMILY (AFU_ORTHOLOGUE AFUA_2G08430)-RELATED"/>
    <property type="match status" value="1"/>
</dbReference>
<evidence type="ECO:0000313" key="6">
    <source>
        <dbReference type="Proteomes" id="UP000447873"/>
    </source>
</evidence>
<dbReference type="EMBL" id="WNWQ01000352">
    <property type="protein sequence ID" value="KAE9969866.1"/>
    <property type="molecule type" value="Genomic_DNA"/>
</dbReference>
<dbReference type="AlphaFoldDB" id="A0A8H3YUK1"/>
<dbReference type="CDD" id="cd03357">
    <property type="entry name" value="LbH_MAT_GAT"/>
    <property type="match status" value="1"/>
</dbReference>
<dbReference type="GO" id="GO:0008374">
    <property type="term" value="F:O-acyltransferase activity"/>
    <property type="evidence" value="ECO:0007669"/>
    <property type="project" value="TreeGrafter"/>
</dbReference>
<dbReference type="Proteomes" id="UP000433883">
    <property type="component" value="Unassembled WGS sequence"/>
</dbReference>
<name>A0A8H3YUK1_VENIN</name>
<dbReference type="Pfam" id="PF00132">
    <property type="entry name" value="Hexapep"/>
    <property type="match status" value="1"/>
</dbReference>